<accession>A0A7J5C439</accession>
<keyword evidence="2 10" id="KW-1003">Cell membrane</keyword>
<dbReference type="Proteomes" id="UP000467240">
    <property type="component" value="Unassembled WGS sequence"/>
</dbReference>
<evidence type="ECO:0000256" key="3">
    <source>
        <dbReference type="ARBA" id="ARBA00022692"/>
    </source>
</evidence>
<organism evidence="11 12">
    <name type="scientific">Pseudoclavibacter chungangensis</name>
    <dbReference type="NCBI Taxonomy" id="587635"/>
    <lineage>
        <taxon>Bacteria</taxon>
        <taxon>Bacillati</taxon>
        <taxon>Actinomycetota</taxon>
        <taxon>Actinomycetes</taxon>
        <taxon>Micrococcales</taxon>
        <taxon>Microbacteriaceae</taxon>
        <taxon>Pseudoclavibacter</taxon>
    </lineage>
</organism>
<evidence type="ECO:0000256" key="9">
    <source>
        <dbReference type="ARBA" id="ARBA00049940"/>
    </source>
</evidence>
<dbReference type="RefSeq" id="WP_158038983.1">
    <property type="nucleotide sequence ID" value="NZ_JACCFV010000001.1"/>
</dbReference>
<dbReference type="GO" id="GO:0046872">
    <property type="term" value="F:metal ion binding"/>
    <property type="evidence" value="ECO:0007669"/>
    <property type="project" value="UniProtKB-KW"/>
</dbReference>
<keyword evidence="5 10" id="KW-0472">Membrane</keyword>
<keyword evidence="4 10" id="KW-1133">Transmembrane helix</keyword>
<evidence type="ECO:0000256" key="1">
    <source>
        <dbReference type="ARBA" id="ARBA00004651"/>
    </source>
</evidence>
<sequence>MSPVIVVLVGIVGGLGALLRYVLHNAGPSTKGLLAPVWRILMINVVASFIAGVAFVALPAEWQPVAIAGFCGGLSTWSTFMTDTVRAVGEKRLGRAIGTVAGHLGYGVIAAFAGLFVGGVLIG</sequence>
<keyword evidence="12" id="KW-1185">Reference proteome</keyword>
<evidence type="ECO:0000313" key="11">
    <source>
        <dbReference type="EMBL" id="KAB1662550.1"/>
    </source>
</evidence>
<keyword evidence="3 10" id="KW-0812">Transmembrane</keyword>
<dbReference type="GO" id="GO:0062054">
    <property type="term" value="F:fluoride channel activity"/>
    <property type="evidence" value="ECO:0007669"/>
    <property type="project" value="UniProtKB-UniRule"/>
</dbReference>
<comment type="function">
    <text evidence="9 10">Fluoride-specific ion channel. Important for reducing fluoride concentration in the cell, thus reducing its toxicity.</text>
</comment>
<keyword evidence="6 10" id="KW-0407">Ion channel</keyword>
<evidence type="ECO:0000256" key="6">
    <source>
        <dbReference type="ARBA" id="ARBA00023303"/>
    </source>
</evidence>
<dbReference type="Pfam" id="PF02537">
    <property type="entry name" value="CRCB"/>
    <property type="match status" value="1"/>
</dbReference>
<dbReference type="OrthoDB" id="5148600at2"/>
<comment type="similarity">
    <text evidence="7 10">Belongs to the fluoride channel Fluc/FEX (TC 1.A.43) family.</text>
</comment>
<evidence type="ECO:0000256" key="5">
    <source>
        <dbReference type="ARBA" id="ARBA00023136"/>
    </source>
</evidence>
<comment type="caution">
    <text evidence="11">The sequence shown here is derived from an EMBL/GenBank/DDBJ whole genome shotgun (WGS) entry which is preliminary data.</text>
</comment>
<dbReference type="HAMAP" id="MF_00454">
    <property type="entry name" value="FluC"/>
    <property type="match status" value="1"/>
</dbReference>
<protein>
    <recommendedName>
        <fullName evidence="10">Fluoride-specific ion channel FluC</fullName>
    </recommendedName>
</protein>
<name>A0A7J5C439_9MICO</name>
<proteinExistence type="inferred from homology"/>
<dbReference type="PANTHER" id="PTHR28259">
    <property type="entry name" value="FLUORIDE EXPORT PROTEIN 1-RELATED"/>
    <property type="match status" value="1"/>
</dbReference>
<keyword evidence="10" id="KW-0813">Transport</keyword>
<comment type="catalytic activity">
    <reaction evidence="8">
        <text>fluoride(in) = fluoride(out)</text>
        <dbReference type="Rhea" id="RHEA:76159"/>
        <dbReference type="ChEBI" id="CHEBI:17051"/>
    </reaction>
    <physiologicalReaction direction="left-to-right" evidence="8">
        <dbReference type="Rhea" id="RHEA:76160"/>
    </physiologicalReaction>
</comment>
<dbReference type="InterPro" id="IPR003691">
    <property type="entry name" value="FluC"/>
</dbReference>
<keyword evidence="10" id="KW-0406">Ion transport</keyword>
<dbReference type="GO" id="GO:0140114">
    <property type="term" value="P:cellular detoxification of fluoride"/>
    <property type="evidence" value="ECO:0007669"/>
    <property type="project" value="UniProtKB-UniRule"/>
</dbReference>
<dbReference type="GO" id="GO:0005886">
    <property type="term" value="C:plasma membrane"/>
    <property type="evidence" value="ECO:0007669"/>
    <property type="project" value="UniProtKB-SubCell"/>
</dbReference>
<comment type="subcellular location">
    <subcellularLocation>
        <location evidence="1 10">Cell membrane</location>
        <topology evidence="1 10">Multi-pass membrane protein</topology>
    </subcellularLocation>
</comment>
<comment type="activity regulation">
    <text evidence="10">Na(+) is not transported, but it plays an essential structural role and its presence is essential for fluoride channel function.</text>
</comment>
<evidence type="ECO:0000256" key="2">
    <source>
        <dbReference type="ARBA" id="ARBA00022475"/>
    </source>
</evidence>
<evidence type="ECO:0000256" key="7">
    <source>
        <dbReference type="ARBA" id="ARBA00035120"/>
    </source>
</evidence>
<dbReference type="AlphaFoldDB" id="A0A7J5C439"/>
<dbReference type="PANTHER" id="PTHR28259:SF1">
    <property type="entry name" value="FLUORIDE EXPORT PROTEIN 1-RELATED"/>
    <property type="match status" value="1"/>
</dbReference>
<dbReference type="EMBL" id="WBJZ01000001">
    <property type="protein sequence ID" value="KAB1662550.1"/>
    <property type="molecule type" value="Genomic_DNA"/>
</dbReference>
<gene>
    <name evidence="10" type="primary">fluC</name>
    <name evidence="10" type="synonym">crcB</name>
    <name evidence="11" type="ORF">F8O01_00975</name>
</gene>
<feature type="transmembrane region" description="Helical" evidence="10">
    <location>
        <begin position="103"/>
        <end position="122"/>
    </location>
</feature>
<evidence type="ECO:0000313" key="12">
    <source>
        <dbReference type="Proteomes" id="UP000467240"/>
    </source>
</evidence>
<evidence type="ECO:0000256" key="8">
    <source>
        <dbReference type="ARBA" id="ARBA00035585"/>
    </source>
</evidence>
<feature type="binding site" evidence="10">
    <location>
        <position position="75"/>
    </location>
    <ligand>
        <name>Na(+)</name>
        <dbReference type="ChEBI" id="CHEBI:29101"/>
        <note>structural</note>
    </ligand>
</feature>
<feature type="transmembrane region" description="Helical" evidence="10">
    <location>
        <begin position="35"/>
        <end position="58"/>
    </location>
</feature>
<feature type="transmembrane region" description="Helical" evidence="10">
    <location>
        <begin position="6"/>
        <end position="23"/>
    </location>
</feature>
<keyword evidence="10" id="KW-0915">Sodium</keyword>
<evidence type="ECO:0000256" key="4">
    <source>
        <dbReference type="ARBA" id="ARBA00022989"/>
    </source>
</evidence>
<feature type="transmembrane region" description="Helical" evidence="10">
    <location>
        <begin position="64"/>
        <end position="82"/>
    </location>
</feature>
<keyword evidence="10" id="KW-0479">Metal-binding</keyword>
<feature type="binding site" evidence="10">
    <location>
        <position position="72"/>
    </location>
    <ligand>
        <name>Na(+)</name>
        <dbReference type="ChEBI" id="CHEBI:29101"/>
        <note>structural</note>
    </ligand>
</feature>
<reference evidence="11 12" key="1">
    <citation type="submission" date="2019-09" db="EMBL/GenBank/DDBJ databases">
        <title>Phylogeny of genus Pseudoclavibacter and closely related genus.</title>
        <authorList>
            <person name="Li Y."/>
        </authorList>
    </citation>
    <scope>NUCLEOTIDE SEQUENCE [LARGE SCALE GENOMIC DNA]</scope>
    <source>
        <strain evidence="11 12">DSM 23821</strain>
    </source>
</reference>
<evidence type="ECO:0000256" key="10">
    <source>
        <dbReference type="HAMAP-Rule" id="MF_00454"/>
    </source>
</evidence>